<dbReference type="VEuPathDB" id="MicrosporidiaDB:CWI37_1804p0010"/>
<sequence length="71" mass="8519">MNITCIVLNFKIHAQPIIEMEKRKFIIFKNNVLLLSILNNQHLLENLCDEDEHIFVKRLNLLNQIYLQEDL</sequence>
<dbReference type="AlphaFoldDB" id="A0A4Q9KUR2"/>
<comment type="caution">
    <text evidence="1">The sequence shown here is derived from an EMBL/GenBank/DDBJ whole genome shotgun (WGS) entry which is preliminary data.</text>
</comment>
<proteinExistence type="predicted"/>
<organism evidence="1 2">
    <name type="scientific">Hamiltosporidium tvaerminnensis</name>
    <dbReference type="NCBI Taxonomy" id="1176355"/>
    <lineage>
        <taxon>Eukaryota</taxon>
        <taxon>Fungi</taxon>
        <taxon>Fungi incertae sedis</taxon>
        <taxon>Microsporidia</taxon>
        <taxon>Dubosqiidae</taxon>
        <taxon>Hamiltosporidium</taxon>
    </lineage>
</organism>
<dbReference type="Proteomes" id="UP000292362">
    <property type="component" value="Unassembled WGS sequence"/>
</dbReference>
<evidence type="ECO:0000313" key="2">
    <source>
        <dbReference type="Proteomes" id="UP000292362"/>
    </source>
</evidence>
<accession>A0A4Q9KUR2</accession>
<protein>
    <submittedName>
        <fullName evidence="1">Uncharacterized protein</fullName>
    </submittedName>
</protein>
<evidence type="ECO:0000313" key="1">
    <source>
        <dbReference type="EMBL" id="TBT98325.1"/>
    </source>
</evidence>
<gene>
    <name evidence="1" type="ORF">CWI37_1804p0010</name>
</gene>
<name>A0A4Q9KUR2_9MICR</name>
<reference evidence="1 2" key="1">
    <citation type="submission" date="2017-12" db="EMBL/GenBank/DDBJ databases">
        <authorList>
            <person name="Pombert J.-F."/>
            <person name="Haag K.L."/>
            <person name="Ebert D."/>
        </authorList>
    </citation>
    <scope>NUCLEOTIDE SEQUENCE [LARGE SCALE GENOMIC DNA]</scope>
    <source>
        <strain evidence="1">FI-OER-3-3</strain>
    </source>
</reference>
<dbReference type="EMBL" id="PITJ01001804">
    <property type="protein sequence ID" value="TBT98325.1"/>
    <property type="molecule type" value="Genomic_DNA"/>
</dbReference>